<dbReference type="Proteomes" id="UP001066276">
    <property type="component" value="Chromosome 10"/>
</dbReference>
<evidence type="ECO:0000313" key="2">
    <source>
        <dbReference type="EMBL" id="KAJ1098487.1"/>
    </source>
</evidence>
<accession>A0AAV7M4H1</accession>
<evidence type="ECO:0000256" key="1">
    <source>
        <dbReference type="SAM" id="MobiDB-lite"/>
    </source>
</evidence>
<comment type="caution">
    <text evidence="2">The sequence shown here is derived from an EMBL/GenBank/DDBJ whole genome shotgun (WGS) entry which is preliminary data.</text>
</comment>
<sequence>MHRASVQARFALSSRRSRPPRSSSPQEVHGVKPPEKQPPALPCRLRSVALRGEQTKELWGSLGIIASDRDPLVPSGAGRHVVCVPRSTQPSTVTYQRFQSMDLFGCQTEFEAASARTDTLSAEGLVIIIRTKIEEVDTEDAAVVFLFFMPSRQAGQQKCPPETIHGLVAVVVQ</sequence>
<evidence type="ECO:0000313" key="3">
    <source>
        <dbReference type="Proteomes" id="UP001066276"/>
    </source>
</evidence>
<dbReference type="AlphaFoldDB" id="A0AAV7M4H1"/>
<keyword evidence="3" id="KW-1185">Reference proteome</keyword>
<organism evidence="2 3">
    <name type="scientific">Pleurodeles waltl</name>
    <name type="common">Iberian ribbed newt</name>
    <dbReference type="NCBI Taxonomy" id="8319"/>
    <lineage>
        <taxon>Eukaryota</taxon>
        <taxon>Metazoa</taxon>
        <taxon>Chordata</taxon>
        <taxon>Craniata</taxon>
        <taxon>Vertebrata</taxon>
        <taxon>Euteleostomi</taxon>
        <taxon>Amphibia</taxon>
        <taxon>Batrachia</taxon>
        <taxon>Caudata</taxon>
        <taxon>Salamandroidea</taxon>
        <taxon>Salamandridae</taxon>
        <taxon>Pleurodelinae</taxon>
        <taxon>Pleurodeles</taxon>
    </lineage>
</organism>
<name>A0AAV7M4H1_PLEWA</name>
<feature type="region of interest" description="Disordered" evidence="1">
    <location>
        <begin position="1"/>
        <end position="41"/>
    </location>
</feature>
<gene>
    <name evidence="2" type="ORF">NDU88_003598</name>
</gene>
<proteinExistence type="predicted"/>
<reference evidence="2" key="1">
    <citation type="journal article" date="2022" name="bioRxiv">
        <title>Sequencing and chromosome-scale assembly of the giantPleurodeles waltlgenome.</title>
        <authorList>
            <person name="Brown T."/>
            <person name="Elewa A."/>
            <person name="Iarovenko S."/>
            <person name="Subramanian E."/>
            <person name="Araus A.J."/>
            <person name="Petzold A."/>
            <person name="Susuki M."/>
            <person name="Suzuki K.-i.T."/>
            <person name="Hayashi T."/>
            <person name="Toyoda A."/>
            <person name="Oliveira C."/>
            <person name="Osipova E."/>
            <person name="Leigh N.D."/>
            <person name="Simon A."/>
            <person name="Yun M.H."/>
        </authorList>
    </citation>
    <scope>NUCLEOTIDE SEQUENCE</scope>
    <source>
        <strain evidence="2">20211129_DDA</strain>
        <tissue evidence="2">Liver</tissue>
    </source>
</reference>
<dbReference type="EMBL" id="JANPWB010000014">
    <property type="protein sequence ID" value="KAJ1098487.1"/>
    <property type="molecule type" value="Genomic_DNA"/>
</dbReference>
<protein>
    <submittedName>
        <fullName evidence="2">Uncharacterized protein</fullName>
    </submittedName>
</protein>